<feature type="transmembrane region" description="Helical" evidence="6">
    <location>
        <begin position="51"/>
        <end position="72"/>
    </location>
</feature>
<evidence type="ECO:0000256" key="1">
    <source>
        <dbReference type="ARBA" id="ARBA00004651"/>
    </source>
</evidence>
<dbReference type="GO" id="GO:0005886">
    <property type="term" value="C:plasma membrane"/>
    <property type="evidence" value="ECO:0007669"/>
    <property type="project" value="UniProtKB-SubCell"/>
</dbReference>
<feature type="transmembrane region" description="Helical" evidence="6">
    <location>
        <begin position="84"/>
        <end position="105"/>
    </location>
</feature>
<dbReference type="PANTHER" id="PTHR23513:SF6">
    <property type="entry name" value="MAJOR FACILITATOR SUPERFAMILY ASSOCIATED DOMAIN-CONTAINING PROTEIN"/>
    <property type="match status" value="1"/>
</dbReference>
<evidence type="ECO:0000256" key="2">
    <source>
        <dbReference type="ARBA" id="ARBA00022475"/>
    </source>
</evidence>
<dbReference type="eggNOG" id="COG0477">
    <property type="taxonomic scope" value="Bacteria"/>
</dbReference>
<feature type="transmembrane region" description="Helical" evidence="6">
    <location>
        <begin position="395"/>
        <end position="415"/>
    </location>
</feature>
<proteinExistence type="predicted"/>
<dbReference type="Proteomes" id="UP000018227">
    <property type="component" value="Unassembled WGS sequence"/>
</dbReference>
<organism evidence="7 8">
    <name type="scientific">Catonella morbi ATCC 51271</name>
    <dbReference type="NCBI Taxonomy" id="592026"/>
    <lineage>
        <taxon>Bacteria</taxon>
        <taxon>Bacillati</taxon>
        <taxon>Bacillota</taxon>
        <taxon>Clostridia</taxon>
        <taxon>Lachnospirales</taxon>
        <taxon>Lachnospiraceae</taxon>
        <taxon>Catonella</taxon>
    </lineage>
</organism>
<dbReference type="STRING" id="592026.GCWU0000282_002623"/>
<feature type="transmembrane region" description="Helical" evidence="6">
    <location>
        <begin position="298"/>
        <end position="318"/>
    </location>
</feature>
<dbReference type="Pfam" id="PF07690">
    <property type="entry name" value="MFS_1"/>
    <property type="match status" value="1"/>
</dbReference>
<feature type="transmembrane region" description="Helical" evidence="6">
    <location>
        <begin position="177"/>
        <end position="196"/>
    </location>
</feature>
<dbReference type="GO" id="GO:0022857">
    <property type="term" value="F:transmembrane transporter activity"/>
    <property type="evidence" value="ECO:0007669"/>
    <property type="project" value="InterPro"/>
</dbReference>
<dbReference type="PANTHER" id="PTHR23513">
    <property type="entry name" value="INTEGRAL MEMBRANE EFFLUX PROTEIN-RELATED"/>
    <property type="match status" value="1"/>
</dbReference>
<comment type="subcellular location">
    <subcellularLocation>
        <location evidence="1">Cell membrane</location>
        <topology evidence="1">Multi-pass membrane protein</topology>
    </subcellularLocation>
</comment>
<dbReference type="Gene3D" id="1.20.1250.20">
    <property type="entry name" value="MFS general substrate transporter like domains"/>
    <property type="match status" value="1"/>
</dbReference>
<evidence type="ECO:0000313" key="7">
    <source>
        <dbReference type="EMBL" id="ESL02487.1"/>
    </source>
</evidence>
<evidence type="ECO:0000256" key="4">
    <source>
        <dbReference type="ARBA" id="ARBA00022989"/>
    </source>
</evidence>
<feature type="transmembrane region" description="Helical" evidence="6">
    <location>
        <begin position="366"/>
        <end position="389"/>
    </location>
</feature>
<dbReference type="HOGENOM" id="CLU_034180_16_1_9"/>
<evidence type="ECO:0000256" key="3">
    <source>
        <dbReference type="ARBA" id="ARBA00022692"/>
    </source>
</evidence>
<accession>V2Y344</accession>
<keyword evidence="8" id="KW-1185">Reference proteome</keyword>
<gene>
    <name evidence="7" type="ORF">GCWU0000282_002623</name>
</gene>
<comment type="caution">
    <text evidence="7">The sequence shown here is derived from an EMBL/GenBank/DDBJ whole genome shotgun (WGS) entry which is preliminary data.</text>
</comment>
<dbReference type="RefSeq" id="WP_023355469.1">
    <property type="nucleotide sequence ID" value="NZ_KI535369.1"/>
</dbReference>
<reference evidence="7 8" key="1">
    <citation type="submission" date="2013-06" db="EMBL/GenBank/DDBJ databases">
        <authorList>
            <person name="Weinstock G."/>
            <person name="Sodergren E."/>
            <person name="Clifton S."/>
            <person name="Fulton L."/>
            <person name="Fulton B."/>
            <person name="Courtney L."/>
            <person name="Fronick C."/>
            <person name="Harrison M."/>
            <person name="Strong C."/>
            <person name="Farmer C."/>
            <person name="Delahaunty K."/>
            <person name="Markovic C."/>
            <person name="Hall O."/>
            <person name="Minx P."/>
            <person name="Tomlinson C."/>
            <person name="Mitreva M."/>
            <person name="Nelson J."/>
            <person name="Hou S."/>
            <person name="Wollam A."/>
            <person name="Pepin K.H."/>
            <person name="Johnson M."/>
            <person name="Bhonagiri V."/>
            <person name="Nash W.E."/>
            <person name="Warren W."/>
            <person name="Chinwalla A."/>
            <person name="Mardis E.R."/>
            <person name="Wilson R.K."/>
        </authorList>
    </citation>
    <scope>NUCLEOTIDE SEQUENCE [LARGE SCALE GENOMIC DNA]</scope>
    <source>
        <strain evidence="7 8">ATCC 51271</strain>
    </source>
</reference>
<keyword evidence="5 6" id="KW-0472">Membrane</keyword>
<feature type="transmembrane region" description="Helical" evidence="6">
    <location>
        <begin position="270"/>
        <end position="291"/>
    </location>
</feature>
<feature type="transmembrane region" description="Helical" evidence="6">
    <location>
        <begin position="148"/>
        <end position="171"/>
    </location>
</feature>
<dbReference type="InterPro" id="IPR036259">
    <property type="entry name" value="MFS_trans_sf"/>
</dbReference>
<dbReference type="CDD" id="cd06173">
    <property type="entry name" value="MFS_MefA_like"/>
    <property type="match status" value="1"/>
</dbReference>
<dbReference type="OrthoDB" id="9775268at2"/>
<dbReference type="EMBL" id="ACIL03000016">
    <property type="protein sequence ID" value="ESL02487.1"/>
    <property type="molecule type" value="Genomic_DNA"/>
</dbReference>
<dbReference type="InterPro" id="IPR011701">
    <property type="entry name" value="MFS"/>
</dbReference>
<keyword evidence="3 6" id="KW-0812">Transmembrane</keyword>
<protein>
    <submittedName>
        <fullName evidence="7">Transporter, major facilitator family protein</fullName>
    </submittedName>
</protein>
<feature type="transmembrane region" description="Helical" evidence="6">
    <location>
        <begin position="330"/>
        <end position="354"/>
    </location>
</feature>
<evidence type="ECO:0000256" key="6">
    <source>
        <dbReference type="SAM" id="Phobius"/>
    </source>
</evidence>
<sequence length="429" mass="46277">MKDTENRGNYLKILKESEYRKLLFSNLITRFGDSVESIAFTWVVYQITNSAAWSAIVFALNMLPNVIVQPFAGAIVEKMNKKRVVIATHFLRALLITLFIILFELGYVNPLILSCFTLIITTAESFNLPAGTAFTAQVIKREDINAGMSLNSVFTNAASLVGSGAAGFIIAKLGVEAAMFIDVSTFIISAILIGLIKEASNAVSNNTDSTKNNSSGYIKMLKEGIVYVFKTPVVRNFCVICIVLNCMLIPLNALQAPIADDIFGMGSELLSFAGIFASIGGIVGAVLLPYIAKILSPLKITILGTFLLIIGMACIPAGKLVKGNALLSYILISASFFIMVSASSLVIGIINIQFMKCVDHNYMARAAAFFNSSVVASMPIGSFIVSAFISHISVIYMLIGSTAVSIVILVLIMILRPILEKPEEMTNEA</sequence>
<evidence type="ECO:0000256" key="5">
    <source>
        <dbReference type="ARBA" id="ARBA00023136"/>
    </source>
</evidence>
<keyword evidence="4 6" id="KW-1133">Transmembrane helix</keyword>
<dbReference type="SUPFAM" id="SSF103473">
    <property type="entry name" value="MFS general substrate transporter"/>
    <property type="match status" value="1"/>
</dbReference>
<dbReference type="AlphaFoldDB" id="V2Y344"/>
<feature type="transmembrane region" description="Helical" evidence="6">
    <location>
        <begin position="237"/>
        <end position="258"/>
    </location>
</feature>
<evidence type="ECO:0000313" key="8">
    <source>
        <dbReference type="Proteomes" id="UP000018227"/>
    </source>
</evidence>
<name>V2Y344_9FIRM</name>
<keyword evidence="2" id="KW-1003">Cell membrane</keyword>